<reference evidence="2" key="1">
    <citation type="submission" date="2020-10" db="EMBL/GenBank/DDBJ databases">
        <title>Unveiling of a novel bifunctional photoreceptor, Dualchrome1, isolated from a cosmopolitan green alga.</title>
        <authorList>
            <person name="Suzuki S."/>
            <person name="Kawachi M."/>
        </authorList>
    </citation>
    <scope>NUCLEOTIDE SEQUENCE</scope>
    <source>
        <strain evidence="2">NIES 2893</strain>
    </source>
</reference>
<evidence type="ECO:0000313" key="3">
    <source>
        <dbReference type="Proteomes" id="UP000660262"/>
    </source>
</evidence>
<feature type="compositionally biased region" description="Low complexity" evidence="1">
    <location>
        <begin position="122"/>
        <end position="135"/>
    </location>
</feature>
<feature type="region of interest" description="Disordered" evidence="1">
    <location>
        <begin position="113"/>
        <end position="159"/>
    </location>
</feature>
<feature type="region of interest" description="Disordered" evidence="1">
    <location>
        <begin position="41"/>
        <end position="74"/>
    </location>
</feature>
<dbReference type="EMBL" id="BNJQ01000015">
    <property type="protein sequence ID" value="GHP07088.1"/>
    <property type="molecule type" value="Genomic_DNA"/>
</dbReference>
<dbReference type="AlphaFoldDB" id="A0A830HJN0"/>
<name>A0A830HJN0_9CHLO</name>
<feature type="compositionally biased region" description="Basic and acidic residues" evidence="1">
    <location>
        <begin position="136"/>
        <end position="159"/>
    </location>
</feature>
<keyword evidence="3" id="KW-1185">Reference proteome</keyword>
<sequence length="159" mass="16282">MASCGIVRGGGYVPAPRCTAGGGVFDASRASCHRPPATAVRRGGAVSAPKPAIGTAHPGSGSVRGARRRGPAPPRVSVEEAFVVTVVGGFIAYIAANIDEIKEKQAVATAAAEETQRKGVEAAKAAQKAGAAEAQKAVERGRKEAEDARKRQDRNAGRR</sequence>
<organism evidence="2 3">
    <name type="scientific">Pycnococcus provasolii</name>
    <dbReference type="NCBI Taxonomy" id="41880"/>
    <lineage>
        <taxon>Eukaryota</taxon>
        <taxon>Viridiplantae</taxon>
        <taxon>Chlorophyta</taxon>
        <taxon>Pseudoscourfieldiophyceae</taxon>
        <taxon>Pseudoscourfieldiales</taxon>
        <taxon>Pycnococcaceae</taxon>
        <taxon>Pycnococcus</taxon>
    </lineage>
</organism>
<evidence type="ECO:0000313" key="2">
    <source>
        <dbReference type="EMBL" id="GHP07088.1"/>
    </source>
</evidence>
<comment type="caution">
    <text evidence="2">The sequence shown here is derived from an EMBL/GenBank/DDBJ whole genome shotgun (WGS) entry which is preliminary data.</text>
</comment>
<gene>
    <name evidence="2" type="ORF">PPROV_000583100</name>
</gene>
<dbReference type="Proteomes" id="UP000660262">
    <property type="component" value="Unassembled WGS sequence"/>
</dbReference>
<accession>A0A830HJN0</accession>
<evidence type="ECO:0000256" key="1">
    <source>
        <dbReference type="SAM" id="MobiDB-lite"/>
    </source>
</evidence>
<protein>
    <submittedName>
        <fullName evidence="2">Uncharacterized protein</fullName>
    </submittedName>
</protein>
<proteinExistence type="predicted"/>